<evidence type="ECO:0000313" key="1">
    <source>
        <dbReference type="EMBL" id="QSZ36396.1"/>
    </source>
</evidence>
<reference evidence="1" key="1">
    <citation type="submission" date="2020-10" db="EMBL/GenBank/DDBJ databases">
        <title>Genome Sequence of Monilinia vaccinii-corymbosi Sheds Light on Mummy Berry Disease Infection of Blueberry and Mating Type.</title>
        <authorList>
            <person name="Yow A.G."/>
            <person name="Zhang Y."/>
            <person name="Bansal K."/>
            <person name="Eacker S.M."/>
            <person name="Sullivan S."/>
            <person name="Liachko I."/>
            <person name="Cubeta M.A."/>
            <person name="Rollins J.A."/>
            <person name="Ashrafi H."/>
        </authorList>
    </citation>
    <scope>NUCLEOTIDE SEQUENCE</scope>
    <source>
        <strain evidence="1">RL-1</strain>
    </source>
</reference>
<name>A0A8A3PNI9_9HELO</name>
<sequence>MAKCRYQKARNCTKQADSMGLCSDCFTAVHRGSMPEWVIQRRSGPHADLYPAWHWDVASGSHGTLFTVDGANYNREVSCEQVRHAYDWEARRNELPEGHPERVEIRRTSLSKIKKWPLWEEGIRSWKDIEIPSGARAGRNKQDLPLIDLRTQERLEEFGRRWRVRK</sequence>
<dbReference type="AlphaFoldDB" id="A0A8A3PNI9"/>
<gene>
    <name evidence="1" type="ORF">DSL72_006272</name>
</gene>
<dbReference type="Proteomes" id="UP000672032">
    <property type="component" value="Chromosome 7"/>
</dbReference>
<accession>A0A8A3PNI9</accession>
<evidence type="ECO:0000313" key="2">
    <source>
        <dbReference type="Proteomes" id="UP000672032"/>
    </source>
</evidence>
<dbReference type="EMBL" id="CP063411">
    <property type="protein sequence ID" value="QSZ36396.1"/>
    <property type="molecule type" value="Genomic_DNA"/>
</dbReference>
<organism evidence="1 2">
    <name type="scientific">Monilinia vaccinii-corymbosi</name>
    <dbReference type="NCBI Taxonomy" id="61207"/>
    <lineage>
        <taxon>Eukaryota</taxon>
        <taxon>Fungi</taxon>
        <taxon>Dikarya</taxon>
        <taxon>Ascomycota</taxon>
        <taxon>Pezizomycotina</taxon>
        <taxon>Leotiomycetes</taxon>
        <taxon>Helotiales</taxon>
        <taxon>Sclerotiniaceae</taxon>
        <taxon>Monilinia</taxon>
    </lineage>
</organism>
<proteinExistence type="predicted"/>
<keyword evidence="2" id="KW-1185">Reference proteome</keyword>
<protein>
    <submittedName>
        <fullName evidence="1">Uncharacterized protein</fullName>
    </submittedName>
</protein>